<evidence type="ECO:0000259" key="4">
    <source>
        <dbReference type="PROSITE" id="PS51918"/>
    </source>
</evidence>
<evidence type="ECO:0000256" key="2">
    <source>
        <dbReference type="ARBA" id="ARBA00023004"/>
    </source>
</evidence>
<dbReference type="Proteomes" id="UP000480178">
    <property type="component" value="Chromosome"/>
</dbReference>
<dbReference type="AlphaFoldDB" id="A0A6C0GK27"/>
<dbReference type="Pfam" id="PF04055">
    <property type="entry name" value="Radical_SAM"/>
    <property type="match status" value="1"/>
</dbReference>
<protein>
    <submittedName>
        <fullName evidence="5">PA0069 family radical SAM protein</fullName>
    </submittedName>
</protein>
<evidence type="ECO:0000313" key="6">
    <source>
        <dbReference type="Proteomes" id="UP000480178"/>
    </source>
</evidence>
<dbReference type="InterPro" id="IPR040086">
    <property type="entry name" value="MJ0683-like"/>
</dbReference>
<dbReference type="Gene3D" id="3.80.30.30">
    <property type="match status" value="1"/>
</dbReference>
<dbReference type="GO" id="GO:0046872">
    <property type="term" value="F:metal ion binding"/>
    <property type="evidence" value="ECO:0007669"/>
    <property type="project" value="UniProtKB-KW"/>
</dbReference>
<proteinExistence type="predicted"/>
<accession>A0A6C0GK27</accession>
<dbReference type="KEGG" id="rhoz:GXP67_17510"/>
<dbReference type="SFLD" id="SFLDS00029">
    <property type="entry name" value="Radical_SAM"/>
    <property type="match status" value="1"/>
</dbReference>
<name>A0A6C0GK27_9BACT</name>
<keyword evidence="1" id="KW-0479">Metal-binding</keyword>
<dbReference type="PANTHER" id="PTHR43432:SF3">
    <property type="entry name" value="SLR0285 PROTEIN"/>
    <property type="match status" value="1"/>
</dbReference>
<dbReference type="InterPro" id="IPR058240">
    <property type="entry name" value="rSAM_sf"/>
</dbReference>
<evidence type="ECO:0000256" key="1">
    <source>
        <dbReference type="ARBA" id="ARBA00022723"/>
    </source>
</evidence>
<dbReference type="RefSeq" id="WP_162444323.1">
    <property type="nucleotide sequence ID" value="NZ_CP048222.1"/>
</dbReference>
<dbReference type="SMART" id="SM00729">
    <property type="entry name" value="Elp3"/>
    <property type="match status" value="1"/>
</dbReference>
<keyword evidence="2" id="KW-0408">Iron</keyword>
<evidence type="ECO:0000313" key="5">
    <source>
        <dbReference type="EMBL" id="QHT68309.1"/>
    </source>
</evidence>
<dbReference type="InterPro" id="IPR006638">
    <property type="entry name" value="Elp3/MiaA/NifB-like_rSAM"/>
</dbReference>
<dbReference type="CDD" id="cd01335">
    <property type="entry name" value="Radical_SAM"/>
    <property type="match status" value="1"/>
</dbReference>
<gene>
    <name evidence="5" type="ORF">GXP67_17510</name>
</gene>
<feature type="domain" description="Radical SAM core" evidence="4">
    <location>
        <begin position="57"/>
        <end position="294"/>
    </location>
</feature>
<dbReference type="GO" id="GO:0051536">
    <property type="term" value="F:iron-sulfur cluster binding"/>
    <property type="evidence" value="ECO:0007669"/>
    <property type="project" value="UniProtKB-KW"/>
</dbReference>
<dbReference type="PANTHER" id="PTHR43432">
    <property type="entry name" value="SLR0285 PROTEIN"/>
    <property type="match status" value="1"/>
</dbReference>
<organism evidence="5 6">
    <name type="scientific">Rhodocytophaga rosea</name>
    <dbReference type="NCBI Taxonomy" id="2704465"/>
    <lineage>
        <taxon>Bacteria</taxon>
        <taxon>Pseudomonadati</taxon>
        <taxon>Bacteroidota</taxon>
        <taxon>Cytophagia</taxon>
        <taxon>Cytophagales</taxon>
        <taxon>Rhodocytophagaceae</taxon>
        <taxon>Rhodocytophaga</taxon>
    </lineage>
</organism>
<dbReference type="SUPFAM" id="SSF102114">
    <property type="entry name" value="Radical SAM enzymes"/>
    <property type="match status" value="1"/>
</dbReference>
<sequence length="352" mass="40199">MEYHKGRGAQLNTSNRFSQANISHDHIEGIDEEMQISSQTQIFYDTPKKLINTIESPDLYAMRSVNPYQGCEHGCIYCYARNSHEYWGFSAGIDFENKIVVKQNAAKLLEQEFLQKNYQPASISLSGNTDCYQPLERKLEITRSLLKVFVKYAHPVNIITKNSLLKRDIDLLQELARQQLVHVYISVTTLDEELRQKMEPRTATSKNRLQTIRILSDAGIPVGVMAAPLVPGLNHTEIPAILKEAAAHGAITAGYTVVRLNGAIKEIFYDWLQKNFPDRAAKVWNLIREMHGGQVNDSHFGRRMTGEGPIADMIKQLFSVSRHKYMKENQMPAYNYSLFRRGGNLNLFENYV</sequence>
<dbReference type="GO" id="GO:0003824">
    <property type="term" value="F:catalytic activity"/>
    <property type="evidence" value="ECO:0007669"/>
    <property type="project" value="InterPro"/>
</dbReference>
<dbReference type="SFLD" id="SFLDG01084">
    <property type="entry name" value="Uncharacterised_Radical_SAM_Su"/>
    <property type="match status" value="1"/>
</dbReference>
<dbReference type="InterPro" id="IPR007197">
    <property type="entry name" value="rSAM"/>
</dbReference>
<keyword evidence="6" id="KW-1185">Reference proteome</keyword>
<reference evidence="5 6" key="1">
    <citation type="submission" date="2020-01" db="EMBL/GenBank/DDBJ databases">
        <authorList>
            <person name="Kim M.K."/>
        </authorList>
    </citation>
    <scope>NUCLEOTIDE SEQUENCE [LARGE SCALE GENOMIC DNA]</scope>
    <source>
        <strain evidence="5 6">172606-1</strain>
    </source>
</reference>
<dbReference type="NCBIfam" id="NF033668">
    <property type="entry name" value="rSAM_PA0069"/>
    <property type="match status" value="1"/>
</dbReference>
<dbReference type="PROSITE" id="PS51918">
    <property type="entry name" value="RADICAL_SAM"/>
    <property type="match status" value="1"/>
</dbReference>
<evidence type="ECO:0000256" key="3">
    <source>
        <dbReference type="ARBA" id="ARBA00023014"/>
    </source>
</evidence>
<keyword evidence="3" id="KW-0411">Iron-sulfur</keyword>
<dbReference type="EMBL" id="CP048222">
    <property type="protein sequence ID" value="QHT68309.1"/>
    <property type="molecule type" value="Genomic_DNA"/>
</dbReference>